<dbReference type="Proteomes" id="UP000887458">
    <property type="component" value="Unassembled WGS sequence"/>
</dbReference>
<evidence type="ECO:0000313" key="1">
    <source>
        <dbReference type="EMBL" id="KAH9413972.1"/>
    </source>
</evidence>
<sequence length="92" mass="10736">MKKKFQKIFTLKGNQKINKVRFCSSSSSSSTTIHSYHLKQEKKTALSMTCRKGERKFDKQQVTNNFTSKRNNISLRMFTISQPKNATEDKQQ</sequence>
<gene>
    <name evidence="1" type="ORF">DERP_012348</name>
</gene>
<organism evidence="1 2">
    <name type="scientific">Dermatophagoides pteronyssinus</name>
    <name type="common">European house dust mite</name>
    <dbReference type="NCBI Taxonomy" id="6956"/>
    <lineage>
        <taxon>Eukaryota</taxon>
        <taxon>Metazoa</taxon>
        <taxon>Ecdysozoa</taxon>
        <taxon>Arthropoda</taxon>
        <taxon>Chelicerata</taxon>
        <taxon>Arachnida</taxon>
        <taxon>Acari</taxon>
        <taxon>Acariformes</taxon>
        <taxon>Sarcoptiformes</taxon>
        <taxon>Astigmata</taxon>
        <taxon>Psoroptidia</taxon>
        <taxon>Analgoidea</taxon>
        <taxon>Pyroglyphidae</taxon>
        <taxon>Dermatophagoidinae</taxon>
        <taxon>Dermatophagoides</taxon>
    </lineage>
</organism>
<dbReference type="EMBL" id="NJHN03000115">
    <property type="protein sequence ID" value="KAH9413972.1"/>
    <property type="molecule type" value="Genomic_DNA"/>
</dbReference>
<accession>A0ABQ8IUP7</accession>
<keyword evidence="2" id="KW-1185">Reference proteome</keyword>
<reference evidence="1 2" key="1">
    <citation type="journal article" date="2018" name="J. Allergy Clin. Immunol.">
        <title>High-quality assembly of Dermatophagoides pteronyssinus genome and transcriptome reveals a wide range of novel allergens.</title>
        <authorList>
            <person name="Liu X.Y."/>
            <person name="Yang K.Y."/>
            <person name="Wang M.Q."/>
            <person name="Kwok J.S."/>
            <person name="Zeng X."/>
            <person name="Yang Z."/>
            <person name="Xiao X.J."/>
            <person name="Lau C.P."/>
            <person name="Li Y."/>
            <person name="Huang Z.M."/>
            <person name="Ba J.G."/>
            <person name="Yim A.K."/>
            <person name="Ouyang C.Y."/>
            <person name="Ngai S.M."/>
            <person name="Chan T.F."/>
            <person name="Leung E.L."/>
            <person name="Liu L."/>
            <person name="Liu Z.G."/>
            <person name="Tsui S.K."/>
        </authorList>
    </citation>
    <scope>NUCLEOTIDE SEQUENCE [LARGE SCALE GENOMIC DNA]</scope>
    <source>
        <strain evidence="1">Derp</strain>
    </source>
</reference>
<evidence type="ECO:0000313" key="2">
    <source>
        <dbReference type="Proteomes" id="UP000887458"/>
    </source>
</evidence>
<reference evidence="1 2" key="2">
    <citation type="journal article" date="2022" name="Mol. Biol. Evol.">
        <title>Comparative Genomics Reveals Insights into the Divergent Evolution of Astigmatic Mites and Household Pest Adaptations.</title>
        <authorList>
            <person name="Xiong Q."/>
            <person name="Wan A.T."/>
            <person name="Liu X."/>
            <person name="Fung C.S."/>
            <person name="Xiao X."/>
            <person name="Malainual N."/>
            <person name="Hou J."/>
            <person name="Wang L."/>
            <person name="Wang M."/>
            <person name="Yang K.Y."/>
            <person name="Cui Y."/>
            <person name="Leung E.L."/>
            <person name="Nong W."/>
            <person name="Shin S.K."/>
            <person name="Au S.W."/>
            <person name="Jeong K.Y."/>
            <person name="Chew F.T."/>
            <person name="Hui J.H."/>
            <person name="Leung T.F."/>
            <person name="Tungtrongchitr A."/>
            <person name="Zhong N."/>
            <person name="Liu Z."/>
            <person name="Tsui S.K."/>
        </authorList>
    </citation>
    <scope>NUCLEOTIDE SEQUENCE [LARGE SCALE GENOMIC DNA]</scope>
    <source>
        <strain evidence="1">Derp</strain>
    </source>
</reference>
<proteinExistence type="predicted"/>
<protein>
    <submittedName>
        <fullName evidence="1">Uncharacterized protein</fullName>
    </submittedName>
</protein>
<name>A0ABQ8IUP7_DERPT</name>
<comment type="caution">
    <text evidence="1">The sequence shown here is derived from an EMBL/GenBank/DDBJ whole genome shotgun (WGS) entry which is preliminary data.</text>
</comment>